<feature type="region of interest" description="Disordered" evidence="1">
    <location>
        <begin position="170"/>
        <end position="189"/>
    </location>
</feature>
<dbReference type="AlphaFoldDB" id="A0ABD5VQT8"/>
<comment type="caution">
    <text evidence="2">The sequence shown here is derived from an EMBL/GenBank/DDBJ whole genome shotgun (WGS) entry which is preliminary data.</text>
</comment>
<dbReference type="Proteomes" id="UP001596395">
    <property type="component" value="Unassembled WGS sequence"/>
</dbReference>
<proteinExistence type="predicted"/>
<evidence type="ECO:0000313" key="3">
    <source>
        <dbReference type="Proteomes" id="UP001596395"/>
    </source>
</evidence>
<dbReference type="EMBL" id="JBHSXN010000005">
    <property type="protein sequence ID" value="MFC6955186.1"/>
    <property type="molecule type" value="Genomic_DNA"/>
</dbReference>
<name>A0ABD5VQT8_9EURY</name>
<dbReference type="RefSeq" id="WP_336352122.1">
    <property type="nucleotide sequence ID" value="NZ_JAZAQL010000005.1"/>
</dbReference>
<gene>
    <name evidence="2" type="ORF">ACFQGB_20180</name>
</gene>
<sequence>MTVGIAAVGAALFVLGNTEVGVYVVVGGVPLVLVGSAVMYVRGVVGGEGNTGQYVEQRAKQVGSSLRDVWRSLDAIETQFPRFDVGNLRARADSLAADYEAEAGEFDRESGSFTVGSNAASAELQELERIDGELTTLAADRDDALYEFVTTRLASVESSLAALADAGLTAPPSAYEEPPTPAEGAPSGVDYRDVVGDPLTEYRDVADETVADAIERVRDIRRSATGPIDEQAVESRLDSAANARRDGEYEEAVEDVLAARSELESELSGSFDADREALLSLADVVLASDADRFVSVEPFDRVEEVQRELEALDSALDVEALTRHRDAMRSATRDIVEALESELQEAVRTLESESLPAGYYTRPAAADEDHAGTFRRLDDVSELESEWRASIEPLVEAVDSLDTKATVVEAYPDVSETIDEQLRSEGTVTAGDLPVRHAEQFFGLYFRRNPDVEFDPDAPALSRGTVETYTVEVTVAYDEGSEDKRTAVVELANDGFDERAVVETHLVGSARFADVPFGEYVLSVDPREDDYAAVERTLQVDEDVETTVDVEAVSLYDQLVGDREATIRTQVEEFGPRLEDRFAETGYLSTAMDFPITDEYVPGLLAAWADVEGYAISRADGVIYVYDDSQISQEIMNVIQYNIDENESISYERVRSNFLSTPVPDEVIASLATDSGLPVDATDDGLRKHAGGDA</sequence>
<keyword evidence="3" id="KW-1185">Reference proteome</keyword>
<organism evidence="2 3">
    <name type="scientific">Halorubellus litoreus</name>
    <dbReference type="NCBI Taxonomy" id="755308"/>
    <lineage>
        <taxon>Archaea</taxon>
        <taxon>Methanobacteriati</taxon>
        <taxon>Methanobacteriota</taxon>
        <taxon>Stenosarchaea group</taxon>
        <taxon>Halobacteria</taxon>
        <taxon>Halobacteriales</taxon>
        <taxon>Halorubellaceae</taxon>
        <taxon>Halorubellus</taxon>
    </lineage>
</organism>
<reference evidence="2 3" key="1">
    <citation type="journal article" date="2019" name="Int. J. Syst. Evol. Microbiol.">
        <title>The Global Catalogue of Microorganisms (GCM) 10K type strain sequencing project: providing services to taxonomists for standard genome sequencing and annotation.</title>
        <authorList>
            <consortium name="The Broad Institute Genomics Platform"/>
            <consortium name="The Broad Institute Genome Sequencing Center for Infectious Disease"/>
            <person name="Wu L."/>
            <person name="Ma J."/>
        </authorList>
    </citation>
    <scope>NUCLEOTIDE SEQUENCE [LARGE SCALE GENOMIC DNA]</scope>
    <source>
        <strain evidence="2 3">GX26</strain>
    </source>
</reference>
<evidence type="ECO:0000256" key="1">
    <source>
        <dbReference type="SAM" id="MobiDB-lite"/>
    </source>
</evidence>
<evidence type="ECO:0000313" key="2">
    <source>
        <dbReference type="EMBL" id="MFC6955186.1"/>
    </source>
</evidence>
<evidence type="ECO:0008006" key="4">
    <source>
        <dbReference type="Google" id="ProtNLM"/>
    </source>
</evidence>
<protein>
    <recommendedName>
        <fullName evidence="4">Coiled-coil protein</fullName>
    </recommendedName>
</protein>
<accession>A0ABD5VQT8</accession>